<dbReference type="Proteomes" id="UP000242753">
    <property type="component" value="Chromosome I"/>
</dbReference>
<evidence type="ECO:0000313" key="3">
    <source>
        <dbReference type="Proteomes" id="UP000242753"/>
    </source>
</evidence>
<keyword evidence="1" id="KW-0472">Membrane</keyword>
<protein>
    <submittedName>
        <fullName evidence="2">Uncharacterized protein</fullName>
    </submittedName>
</protein>
<keyword evidence="1" id="KW-0812">Transmembrane</keyword>
<organism evidence="2 3">
    <name type="scientific">Candidatus Westeberhardia cardiocondylae</name>
    <dbReference type="NCBI Taxonomy" id="1594731"/>
    <lineage>
        <taxon>Bacteria</taxon>
        <taxon>Pseudomonadati</taxon>
        <taxon>Pseudomonadota</taxon>
        <taxon>Gammaproteobacteria</taxon>
        <taxon>Enterobacterales</taxon>
        <taxon>Enterobacteriaceae</taxon>
        <taxon>ant endosymbionts</taxon>
        <taxon>Candidatus Westeberhardia</taxon>
    </lineage>
</organism>
<feature type="transmembrane region" description="Helical" evidence="1">
    <location>
        <begin position="32"/>
        <end position="57"/>
    </location>
</feature>
<keyword evidence="3" id="KW-1185">Reference proteome</keyword>
<name>A0A0H5BWQ1_9ENTR</name>
<feature type="transmembrane region" description="Helical" evidence="1">
    <location>
        <begin position="6"/>
        <end position="25"/>
    </location>
</feature>
<dbReference type="EMBL" id="LN774881">
    <property type="protein sequence ID" value="CEN32098.1"/>
    <property type="molecule type" value="Genomic_DNA"/>
</dbReference>
<accession>A0A0H5BWQ1</accession>
<proteinExistence type="predicted"/>
<sequence>MVIYGVDFINIYSVVIIYSICIFYHEGKFDKIIFFYNTVYGCILLLRKEICFIYFVFLV</sequence>
<dbReference type="AlphaFoldDB" id="A0A0H5BWQ1"/>
<evidence type="ECO:0000256" key="1">
    <source>
        <dbReference type="SAM" id="Phobius"/>
    </source>
</evidence>
<reference evidence="3" key="1">
    <citation type="submission" date="2015-01" db="EMBL/GenBank/DDBJ databases">
        <authorList>
            <person name="Manzano-Marin A."/>
            <person name="Manzano-Marin A."/>
        </authorList>
    </citation>
    <scope>NUCLEOTIDE SEQUENCE [LARGE SCALE GENOMIC DNA]</scope>
    <source>
        <strain evidence="3">obscurior</strain>
    </source>
</reference>
<evidence type="ECO:0000313" key="2">
    <source>
        <dbReference type="EMBL" id="CEN32098.1"/>
    </source>
</evidence>
<dbReference type="KEGG" id="wca:WEOB_145"/>
<gene>
    <name evidence="2" type="ORF">WEOB_145</name>
</gene>
<keyword evidence="1" id="KW-1133">Transmembrane helix</keyword>